<feature type="compositionally biased region" description="Basic and acidic residues" evidence="1">
    <location>
        <begin position="1"/>
        <end position="17"/>
    </location>
</feature>
<evidence type="ECO:0000313" key="3">
    <source>
        <dbReference type="Proteomes" id="UP001280121"/>
    </source>
</evidence>
<dbReference type="Proteomes" id="UP001280121">
    <property type="component" value="Unassembled WGS sequence"/>
</dbReference>
<accession>A0AAD9WLS8</accession>
<proteinExistence type="predicted"/>
<evidence type="ECO:0000256" key="1">
    <source>
        <dbReference type="SAM" id="MobiDB-lite"/>
    </source>
</evidence>
<keyword evidence="3" id="KW-1185">Reference proteome</keyword>
<evidence type="ECO:0000313" key="2">
    <source>
        <dbReference type="EMBL" id="KAK2634725.1"/>
    </source>
</evidence>
<dbReference type="AlphaFoldDB" id="A0AAD9WLS8"/>
<name>A0AAD9WLS8_9ROSI</name>
<comment type="caution">
    <text evidence="2">The sequence shown here is derived from an EMBL/GenBank/DDBJ whole genome shotgun (WGS) entry which is preliminary data.</text>
</comment>
<gene>
    <name evidence="2" type="ORF">Ddye_029517</name>
</gene>
<reference evidence="2" key="1">
    <citation type="journal article" date="2023" name="Plant J.">
        <title>Genome sequences and population genomics provide insights into the demographic history, inbreeding, and mutation load of two 'living fossil' tree species of Dipteronia.</title>
        <authorList>
            <person name="Feng Y."/>
            <person name="Comes H.P."/>
            <person name="Chen J."/>
            <person name="Zhu S."/>
            <person name="Lu R."/>
            <person name="Zhang X."/>
            <person name="Li P."/>
            <person name="Qiu J."/>
            <person name="Olsen K.M."/>
            <person name="Qiu Y."/>
        </authorList>
    </citation>
    <scope>NUCLEOTIDE SEQUENCE</scope>
    <source>
        <strain evidence="2">KIB01</strain>
    </source>
</reference>
<feature type="region of interest" description="Disordered" evidence="1">
    <location>
        <begin position="1"/>
        <end position="38"/>
    </location>
</feature>
<organism evidence="2 3">
    <name type="scientific">Dipteronia dyeriana</name>
    <dbReference type="NCBI Taxonomy" id="168575"/>
    <lineage>
        <taxon>Eukaryota</taxon>
        <taxon>Viridiplantae</taxon>
        <taxon>Streptophyta</taxon>
        <taxon>Embryophyta</taxon>
        <taxon>Tracheophyta</taxon>
        <taxon>Spermatophyta</taxon>
        <taxon>Magnoliopsida</taxon>
        <taxon>eudicotyledons</taxon>
        <taxon>Gunneridae</taxon>
        <taxon>Pentapetalae</taxon>
        <taxon>rosids</taxon>
        <taxon>malvids</taxon>
        <taxon>Sapindales</taxon>
        <taxon>Sapindaceae</taxon>
        <taxon>Hippocastanoideae</taxon>
        <taxon>Acereae</taxon>
        <taxon>Dipteronia</taxon>
    </lineage>
</organism>
<sequence>MKKARGDSWYDRDESIGKNKSRPKFGEEMSVTNSGGNLETIGDLNEFLSELEKEGGSENFRDALDQCGLKDLGFSSPKFTWSKKWAGGRGIESLNHLQE</sequence>
<dbReference type="EMBL" id="JANJYI010000009">
    <property type="protein sequence ID" value="KAK2634725.1"/>
    <property type="molecule type" value="Genomic_DNA"/>
</dbReference>
<protein>
    <submittedName>
        <fullName evidence="2">Uncharacterized protein</fullName>
    </submittedName>
</protein>